<keyword evidence="5" id="KW-0325">Glycoprotein</keyword>
<dbReference type="GO" id="GO:0005576">
    <property type="term" value="C:extracellular region"/>
    <property type="evidence" value="ECO:0007669"/>
    <property type="project" value="UniProtKB-SubCell"/>
</dbReference>
<organism evidence="8 9">
    <name type="scientific">Monilinia fructigena</name>
    <dbReference type="NCBI Taxonomy" id="38457"/>
    <lineage>
        <taxon>Eukaryota</taxon>
        <taxon>Fungi</taxon>
        <taxon>Dikarya</taxon>
        <taxon>Ascomycota</taxon>
        <taxon>Pezizomycotina</taxon>
        <taxon>Leotiomycetes</taxon>
        <taxon>Helotiales</taxon>
        <taxon>Sclerotiniaceae</taxon>
        <taxon>Monilinia</taxon>
    </lineage>
</organism>
<evidence type="ECO:0000256" key="3">
    <source>
        <dbReference type="ARBA" id="ARBA00022525"/>
    </source>
</evidence>
<keyword evidence="6" id="KW-0732">Signal</keyword>
<gene>
    <name evidence="8" type="ORF">DID88_004605</name>
</gene>
<evidence type="ECO:0000256" key="5">
    <source>
        <dbReference type="ARBA" id="ARBA00023180"/>
    </source>
</evidence>
<dbReference type="Proteomes" id="UP000249056">
    <property type="component" value="Unassembled WGS sequence"/>
</dbReference>
<dbReference type="InterPro" id="IPR005103">
    <property type="entry name" value="AA9_LPMO"/>
</dbReference>
<evidence type="ECO:0000256" key="6">
    <source>
        <dbReference type="SAM" id="SignalP"/>
    </source>
</evidence>
<comment type="cofactor">
    <cofactor evidence="1">
        <name>Cu(2+)</name>
        <dbReference type="ChEBI" id="CHEBI:29036"/>
    </cofactor>
</comment>
<dbReference type="PANTHER" id="PTHR33353:SF34">
    <property type="entry name" value="ENDO-BETA-1,4-GLUCANASE D"/>
    <property type="match status" value="1"/>
</dbReference>
<comment type="caution">
    <text evidence="8">The sequence shown here is derived from an EMBL/GenBank/DDBJ whole genome shotgun (WGS) entry which is preliminary data.</text>
</comment>
<dbReference type="Pfam" id="PF03443">
    <property type="entry name" value="AA9"/>
    <property type="match status" value="1"/>
</dbReference>
<protein>
    <recommendedName>
        <fullName evidence="7">Auxiliary Activity family 9 catalytic domain-containing protein</fullName>
    </recommendedName>
</protein>
<reference evidence="8 9" key="1">
    <citation type="submission" date="2018-06" db="EMBL/GenBank/DDBJ databases">
        <title>Genome Sequence of the Brown Rot Fungal Pathogen Monilinia fructigena.</title>
        <authorList>
            <person name="Landi L."/>
            <person name="De Miccolis Angelini R.M."/>
            <person name="Pollastro S."/>
            <person name="Abate D."/>
            <person name="Faretra F."/>
            <person name="Romanazzi G."/>
        </authorList>
    </citation>
    <scope>NUCLEOTIDE SEQUENCE [LARGE SCALE GENOMIC DNA]</scope>
    <source>
        <strain evidence="8 9">Mfrg269</strain>
    </source>
</reference>
<feature type="chain" id="PRO_5017338018" description="Auxiliary Activity family 9 catalytic domain-containing protein" evidence="6">
    <location>
        <begin position="18"/>
        <end position="251"/>
    </location>
</feature>
<proteinExistence type="predicted"/>
<dbReference type="PANTHER" id="PTHR33353">
    <property type="entry name" value="PUTATIVE (AFU_ORTHOLOGUE AFUA_1G12560)-RELATED"/>
    <property type="match status" value="1"/>
</dbReference>
<dbReference type="CDD" id="cd21175">
    <property type="entry name" value="LPMO_AA9"/>
    <property type="match status" value="1"/>
</dbReference>
<evidence type="ECO:0000259" key="7">
    <source>
        <dbReference type="Pfam" id="PF03443"/>
    </source>
</evidence>
<evidence type="ECO:0000256" key="4">
    <source>
        <dbReference type="ARBA" id="ARBA00023157"/>
    </source>
</evidence>
<dbReference type="EMBL" id="QKRW01000022">
    <property type="protein sequence ID" value="RAL62763.1"/>
    <property type="molecule type" value="Genomic_DNA"/>
</dbReference>
<evidence type="ECO:0000256" key="1">
    <source>
        <dbReference type="ARBA" id="ARBA00001973"/>
    </source>
</evidence>
<feature type="domain" description="Auxiliary Activity family 9 catalytic" evidence="7">
    <location>
        <begin position="18"/>
        <end position="216"/>
    </location>
</feature>
<dbReference type="InterPro" id="IPR049892">
    <property type="entry name" value="AA9"/>
</dbReference>
<dbReference type="Gene3D" id="2.70.50.70">
    <property type="match status" value="1"/>
</dbReference>
<name>A0A395ITN4_9HELO</name>
<dbReference type="AlphaFoldDB" id="A0A395ITN4"/>
<evidence type="ECO:0000313" key="9">
    <source>
        <dbReference type="Proteomes" id="UP000249056"/>
    </source>
</evidence>
<dbReference type="OrthoDB" id="4849160at2759"/>
<keyword evidence="4" id="KW-1015">Disulfide bond</keyword>
<accession>A0A395ITN4</accession>
<feature type="signal peptide" evidence="6">
    <location>
        <begin position="1"/>
        <end position="17"/>
    </location>
</feature>
<keyword evidence="9" id="KW-1185">Reference proteome</keyword>
<comment type="subcellular location">
    <subcellularLocation>
        <location evidence="2">Secreted</location>
    </subcellularLocation>
</comment>
<sequence length="251" mass="26232">MFSKRFAVFTFVSAVGAHGTVSGIVADGIYYNGYNPSYQYISPAPVTVGWLIPQDLDNGFVAPSAYASSDIICHKAATPAQIEAPSPQEERLSFNGHHGPYLTKDLSSITLPTAMVGMISPTSQTSGYWGTDVLIANNNSWTVKIPSNIATGNYVLRHEIIALHAAGSANGAQNYPQCVSLAIKGTGTTNPAGVSATTFYTPTDPGILFDIYGTLTNYTIPGPALYSGAATVTQTLPGPPTATASGIYTVS</sequence>
<evidence type="ECO:0000313" key="8">
    <source>
        <dbReference type="EMBL" id="RAL62763.1"/>
    </source>
</evidence>
<evidence type="ECO:0000256" key="2">
    <source>
        <dbReference type="ARBA" id="ARBA00004613"/>
    </source>
</evidence>
<keyword evidence="3" id="KW-0964">Secreted</keyword>